<name>I4VLX2_9GAMM</name>
<dbReference type="InterPro" id="IPR050416">
    <property type="entry name" value="FAD-linked_Oxidoreductase"/>
</dbReference>
<dbReference type="InterPro" id="IPR016169">
    <property type="entry name" value="FAD-bd_PCMH_sub2"/>
</dbReference>
<keyword evidence="5" id="KW-0560">Oxidoreductase</keyword>
<dbReference type="InterPro" id="IPR036318">
    <property type="entry name" value="FAD-bd_PCMH-like_sf"/>
</dbReference>
<dbReference type="AlphaFoldDB" id="I4VLX2"/>
<keyword evidence="9" id="KW-1185">Reference proteome</keyword>
<evidence type="ECO:0000313" key="8">
    <source>
        <dbReference type="EMBL" id="EIL88213.1"/>
    </source>
</evidence>
<proteinExistence type="inferred from homology"/>
<feature type="domain" description="FAD-binding PCMH-type" evidence="7">
    <location>
        <begin position="108"/>
        <end position="291"/>
    </location>
</feature>
<dbReference type="Pfam" id="PF08031">
    <property type="entry name" value="BBE"/>
    <property type="match status" value="1"/>
</dbReference>
<evidence type="ECO:0000256" key="2">
    <source>
        <dbReference type="ARBA" id="ARBA00005466"/>
    </source>
</evidence>
<dbReference type="OrthoDB" id="9775082at2"/>
<keyword evidence="4" id="KW-0274">FAD</keyword>
<accession>I4VLX2</accession>
<evidence type="ECO:0000256" key="4">
    <source>
        <dbReference type="ARBA" id="ARBA00022827"/>
    </source>
</evidence>
<evidence type="ECO:0000259" key="7">
    <source>
        <dbReference type="PROSITE" id="PS51387"/>
    </source>
</evidence>
<dbReference type="InterPro" id="IPR006094">
    <property type="entry name" value="Oxid_FAD_bind_N"/>
</dbReference>
<feature type="chain" id="PRO_5003695982" evidence="6">
    <location>
        <begin position="27"/>
        <end position="603"/>
    </location>
</feature>
<dbReference type="RefSeq" id="WP_007082281.1">
    <property type="nucleotide sequence ID" value="NZ_AJXU01000058.1"/>
</dbReference>
<feature type="signal peptide" evidence="6">
    <location>
        <begin position="1"/>
        <end position="26"/>
    </location>
</feature>
<dbReference type="SUPFAM" id="SSF56176">
    <property type="entry name" value="FAD-binding/transporter-associated domain-like"/>
    <property type="match status" value="1"/>
</dbReference>
<evidence type="ECO:0000256" key="1">
    <source>
        <dbReference type="ARBA" id="ARBA00001974"/>
    </source>
</evidence>
<comment type="similarity">
    <text evidence="2">Belongs to the oxygen-dependent FAD-linked oxidoreductase family.</text>
</comment>
<dbReference type="PROSITE" id="PS51387">
    <property type="entry name" value="FAD_PCMH"/>
    <property type="match status" value="1"/>
</dbReference>
<gene>
    <name evidence="8" type="ORF">UU9_13266</name>
</gene>
<evidence type="ECO:0000256" key="5">
    <source>
        <dbReference type="ARBA" id="ARBA00023002"/>
    </source>
</evidence>
<dbReference type="Proteomes" id="UP000004210">
    <property type="component" value="Unassembled WGS sequence"/>
</dbReference>
<keyword evidence="3" id="KW-0285">Flavoprotein</keyword>
<dbReference type="PANTHER" id="PTHR42973:SF39">
    <property type="entry name" value="FAD-BINDING PCMH-TYPE DOMAIN-CONTAINING PROTEIN"/>
    <property type="match status" value="1"/>
</dbReference>
<evidence type="ECO:0000256" key="6">
    <source>
        <dbReference type="SAM" id="SignalP"/>
    </source>
</evidence>
<organism evidence="8 9">
    <name type="scientific">Rhodanobacter fulvus Jip2</name>
    <dbReference type="NCBI Taxonomy" id="1163408"/>
    <lineage>
        <taxon>Bacteria</taxon>
        <taxon>Pseudomonadati</taxon>
        <taxon>Pseudomonadota</taxon>
        <taxon>Gammaproteobacteria</taxon>
        <taxon>Lysobacterales</taxon>
        <taxon>Rhodanobacteraceae</taxon>
        <taxon>Rhodanobacter</taxon>
    </lineage>
</organism>
<comment type="caution">
    <text evidence="8">The sequence shown here is derived from an EMBL/GenBank/DDBJ whole genome shotgun (WGS) entry which is preliminary data.</text>
</comment>
<keyword evidence="6" id="KW-0732">Signal</keyword>
<dbReference type="Gene3D" id="3.40.462.20">
    <property type="match status" value="1"/>
</dbReference>
<protein>
    <submittedName>
        <fullName evidence="8">Fad/fmn-containing dehydrogenase</fullName>
    </submittedName>
</protein>
<sequence length="603" mass="65343">MHRRDLLKAVLAAPLLSLLPAQRLLASTRELVPRLRRKVRPGEPGWPSDARWDELRRKTGGRLQKLQSPFDPEAPAAVRAEAVKHLKNPFYLGDQPALTQTSGWADAWLSRPSVYAVAAETAADVAAAVDFAREHRLRLVVKGGGHSYQGTSDAPDSLLVWTRHMNQVQMHDDFVPRDSAVAPQPAVSVGAGAMWIDAYSEVTTRSGRYVQGGGCTTVGVAGLVQSGGFGSFSKRWGTAAGNLLEAEVVTADGRIRVVNENRDPDLFWAIKGGGGGSLGVVTRLTLRTFALPEFFGGAFGRIKASSPAAFRALIAEAMRFYRDALFNPHWGEQMTLGGGDTLTISMVFQGLTKAEAETCWAPFMAWVTARPDYTVVEPLTVLALPARHFWDAEFFRQHAPGLMVDDDRAGAPDNHVLWAGDQGQVGWFIHAYQSTWLPATLLETETKLVDALFDASQAWDVGLHFNKGLAGGAPDAIERARNTATHPDVLGAFALAIIGGSGGPAYPGLHRTPPDLAKARRDAAAVDKAMDALRKVAPDAGSYVSESDYFLRDWQQRFWGANHPRLARTKRRHDPDGLFVVHHGVGSEAWSADGFVPNTGSPG</sequence>
<dbReference type="EMBL" id="AJXU01000058">
    <property type="protein sequence ID" value="EIL88213.1"/>
    <property type="molecule type" value="Genomic_DNA"/>
</dbReference>
<dbReference type="STRING" id="1163408.UU9_13266"/>
<dbReference type="GO" id="GO:0016491">
    <property type="term" value="F:oxidoreductase activity"/>
    <property type="evidence" value="ECO:0007669"/>
    <property type="project" value="UniProtKB-KW"/>
</dbReference>
<evidence type="ECO:0000256" key="3">
    <source>
        <dbReference type="ARBA" id="ARBA00022630"/>
    </source>
</evidence>
<dbReference type="PANTHER" id="PTHR42973">
    <property type="entry name" value="BINDING OXIDOREDUCTASE, PUTATIVE (AFU_ORTHOLOGUE AFUA_1G17690)-RELATED"/>
    <property type="match status" value="1"/>
</dbReference>
<reference evidence="8 9" key="1">
    <citation type="journal article" date="2012" name="J. Bacteriol.">
        <title>Genome sequences for six rhodanobacter strains, isolated from soils and the terrestrial subsurface, with variable denitrification capabilities.</title>
        <authorList>
            <person name="Kostka J.E."/>
            <person name="Green S.J."/>
            <person name="Rishishwar L."/>
            <person name="Prakash O."/>
            <person name="Katz L.S."/>
            <person name="Marino-Ramirez L."/>
            <person name="Jordan I.K."/>
            <person name="Munk C."/>
            <person name="Ivanova N."/>
            <person name="Mikhailova N."/>
            <person name="Watson D.B."/>
            <person name="Brown S.D."/>
            <person name="Palumbo A.V."/>
            <person name="Brooks S.C."/>
        </authorList>
    </citation>
    <scope>NUCLEOTIDE SEQUENCE [LARGE SCALE GENOMIC DNA]</scope>
    <source>
        <strain evidence="9">Jip2T</strain>
    </source>
</reference>
<dbReference type="Pfam" id="PF01565">
    <property type="entry name" value="FAD_binding_4"/>
    <property type="match status" value="1"/>
</dbReference>
<dbReference type="InterPro" id="IPR012951">
    <property type="entry name" value="BBE"/>
</dbReference>
<dbReference type="Gene3D" id="3.30.465.10">
    <property type="match status" value="2"/>
</dbReference>
<comment type="cofactor">
    <cofactor evidence="1">
        <name>FAD</name>
        <dbReference type="ChEBI" id="CHEBI:57692"/>
    </cofactor>
</comment>
<dbReference type="PATRIC" id="fig|1163408.3.peg.2697"/>
<evidence type="ECO:0000313" key="9">
    <source>
        <dbReference type="Proteomes" id="UP000004210"/>
    </source>
</evidence>
<dbReference type="eggNOG" id="COG0277">
    <property type="taxonomic scope" value="Bacteria"/>
</dbReference>
<dbReference type="InterPro" id="IPR016166">
    <property type="entry name" value="FAD-bd_PCMH"/>
</dbReference>
<dbReference type="GO" id="GO:0071949">
    <property type="term" value="F:FAD binding"/>
    <property type="evidence" value="ECO:0007669"/>
    <property type="project" value="InterPro"/>
</dbReference>